<dbReference type="Gene3D" id="3.30.70.270">
    <property type="match status" value="1"/>
</dbReference>
<dbReference type="InterPro" id="IPR043502">
    <property type="entry name" value="DNA/RNA_pol_sf"/>
</dbReference>
<proteinExistence type="predicted"/>
<keyword evidence="2" id="KW-1185">Reference proteome</keyword>
<dbReference type="InterPro" id="IPR043128">
    <property type="entry name" value="Rev_trsase/Diguanyl_cyclase"/>
</dbReference>
<reference evidence="1" key="1">
    <citation type="submission" date="2025-08" db="UniProtKB">
        <authorList>
            <consortium name="Ensembl"/>
        </authorList>
    </citation>
    <scope>IDENTIFICATION</scope>
</reference>
<name>A0A8C0IL22_CHEAB</name>
<dbReference type="InterPro" id="IPR050951">
    <property type="entry name" value="Retrovirus_Pol_polyprotein"/>
</dbReference>
<organism evidence="1 2">
    <name type="scientific">Chelonoidis abingdonii</name>
    <name type="common">Abingdon island giant tortoise</name>
    <name type="synonym">Testudo abingdonii</name>
    <dbReference type="NCBI Taxonomy" id="106734"/>
    <lineage>
        <taxon>Eukaryota</taxon>
        <taxon>Metazoa</taxon>
        <taxon>Chordata</taxon>
        <taxon>Craniata</taxon>
        <taxon>Vertebrata</taxon>
        <taxon>Euteleostomi</taxon>
        <taxon>Archelosauria</taxon>
        <taxon>Testudinata</taxon>
        <taxon>Testudines</taxon>
        <taxon>Cryptodira</taxon>
        <taxon>Durocryptodira</taxon>
        <taxon>Testudinoidea</taxon>
        <taxon>Testudinidae</taxon>
        <taxon>Chelonoidis</taxon>
    </lineage>
</organism>
<dbReference type="GO" id="GO:0004523">
    <property type="term" value="F:RNA-DNA hybrid ribonuclease activity"/>
    <property type="evidence" value="ECO:0007669"/>
    <property type="project" value="UniProtKB-EC"/>
</dbReference>
<evidence type="ECO:0000313" key="1">
    <source>
        <dbReference type="Ensembl" id="ENSCABP00000004025.1"/>
    </source>
</evidence>
<protein>
    <submittedName>
        <fullName evidence="1">Uncharacterized protein</fullName>
    </submittedName>
</protein>
<evidence type="ECO:0000313" key="2">
    <source>
        <dbReference type="Proteomes" id="UP000694404"/>
    </source>
</evidence>
<reference evidence="1" key="2">
    <citation type="submission" date="2025-09" db="UniProtKB">
        <authorList>
            <consortium name="Ensembl"/>
        </authorList>
    </citation>
    <scope>IDENTIFICATION</scope>
</reference>
<dbReference type="PANTHER" id="PTHR37984">
    <property type="entry name" value="PROTEIN CBG26694"/>
    <property type="match status" value="1"/>
</dbReference>
<dbReference type="SUPFAM" id="SSF56672">
    <property type="entry name" value="DNA/RNA polymerases"/>
    <property type="match status" value="1"/>
</dbReference>
<dbReference type="Ensembl" id="ENSCABT00000004367.1">
    <property type="protein sequence ID" value="ENSCABP00000004025.1"/>
    <property type="gene ID" value="ENSCABG00000003038.1"/>
</dbReference>
<dbReference type="PANTHER" id="PTHR37984:SF14">
    <property type="entry name" value="RIBONUCLEASE H"/>
    <property type="match status" value="1"/>
</dbReference>
<sequence length="77" mass="9078">MNEKFSKLGLAQAYLQMEMEEGLRVFLTINLEKDLFQYIWLVFGVASTPVAWQRAMDKILQGIPSCRFYLDDITRER</sequence>
<accession>A0A8C0IL22</accession>
<dbReference type="AlphaFoldDB" id="A0A8C0IL22"/>
<dbReference type="Proteomes" id="UP000694404">
    <property type="component" value="Unplaced"/>
</dbReference>